<evidence type="ECO:0000313" key="2">
    <source>
        <dbReference type="EMBL" id="MCC3267503.1"/>
    </source>
</evidence>
<evidence type="ECO:0000313" key="3">
    <source>
        <dbReference type="Proteomes" id="UP001139168"/>
    </source>
</evidence>
<feature type="region of interest" description="Disordered" evidence="1">
    <location>
        <begin position="92"/>
        <end position="122"/>
    </location>
</feature>
<dbReference type="RefSeq" id="WP_227892445.1">
    <property type="nucleotide sequence ID" value="NZ_JAJFZQ010000011.1"/>
</dbReference>
<proteinExistence type="predicted"/>
<sequence length="122" mass="13264">MDTTFCAEVFEWRGPAPFYWLLLPEDAADYVRAQAAAATYGWGAIPVCVRIGTTDWETSLLPRSGGYALPLRKDVRLKERIDDGDRVAVGMSVATRGGRPATAPGNTKPASSTTDSRFPPRC</sequence>
<dbReference type="Proteomes" id="UP001139168">
    <property type="component" value="Unassembled WGS sequence"/>
</dbReference>
<keyword evidence="3" id="KW-1185">Reference proteome</keyword>
<organism evidence="2 3">
    <name type="scientific">Arthrobacter gengyunqii</name>
    <dbReference type="NCBI Taxonomy" id="2886940"/>
    <lineage>
        <taxon>Bacteria</taxon>
        <taxon>Bacillati</taxon>
        <taxon>Actinomycetota</taxon>
        <taxon>Actinomycetes</taxon>
        <taxon>Micrococcales</taxon>
        <taxon>Micrococcaceae</taxon>
        <taxon>Arthrobacter</taxon>
    </lineage>
</organism>
<accession>A0ABS8GMT5</accession>
<comment type="caution">
    <text evidence="2">The sequence shown here is derived from an EMBL/GenBank/DDBJ whole genome shotgun (WGS) entry which is preliminary data.</text>
</comment>
<reference evidence="2" key="1">
    <citation type="submission" date="2021-10" db="EMBL/GenBank/DDBJ databases">
        <title>Novel species in genus Arthrobacter.</title>
        <authorList>
            <person name="Liu Y."/>
        </authorList>
    </citation>
    <scope>NUCLEOTIDE SEQUENCE</scope>
    <source>
        <strain evidence="2">Zg-Y786</strain>
    </source>
</reference>
<dbReference type="SUPFAM" id="SSF141694">
    <property type="entry name" value="AF2212/PG0164-like"/>
    <property type="match status" value="1"/>
</dbReference>
<name>A0ABS8GMT5_9MICC</name>
<dbReference type="Gene3D" id="2.40.30.100">
    <property type="entry name" value="AF2212/PG0164-like"/>
    <property type="match status" value="1"/>
</dbReference>
<dbReference type="InterPro" id="IPR015018">
    <property type="entry name" value="DUF1905"/>
</dbReference>
<feature type="compositionally biased region" description="Polar residues" evidence="1">
    <location>
        <begin position="104"/>
        <end position="116"/>
    </location>
</feature>
<dbReference type="InterPro" id="IPR037079">
    <property type="entry name" value="AF2212/PG0164-like_sf"/>
</dbReference>
<gene>
    <name evidence="2" type="ORF">LJ752_15825</name>
</gene>
<protein>
    <submittedName>
        <fullName evidence="2">DUF1905 domain-containing protein</fullName>
    </submittedName>
</protein>
<dbReference type="EMBL" id="JAJFZQ010000011">
    <property type="protein sequence ID" value="MCC3267503.1"/>
    <property type="molecule type" value="Genomic_DNA"/>
</dbReference>
<dbReference type="Pfam" id="PF08922">
    <property type="entry name" value="DUF1905"/>
    <property type="match status" value="1"/>
</dbReference>
<evidence type="ECO:0000256" key="1">
    <source>
        <dbReference type="SAM" id="MobiDB-lite"/>
    </source>
</evidence>